<dbReference type="RefSeq" id="WP_259806531.1">
    <property type="nucleotide sequence ID" value="NZ_CP080776.1"/>
</dbReference>
<reference evidence="3" key="1">
    <citation type="submission" date="2021-08" db="EMBL/GenBank/DDBJ databases">
        <authorList>
            <person name="Nwanade C."/>
            <person name="Wang M."/>
            <person name="Masoudi A."/>
            <person name="Yu Z."/>
            <person name="Liu J."/>
        </authorList>
    </citation>
    <scope>NUCLEOTIDE SEQUENCE</scope>
    <source>
        <strain evidence="3">S056</strain>
    </source>
</reference>
<gene>
    <name evidence="3" type="ORF">K3X48_05095</name>
</gene>
<dbReference type="AlphaFoldDB" id="A0A9Q9LY86"/>
<dbReference type="EMBL" id="CP080776">
    <property type="protein sequence ID" value="UWP96362.1"/>
    <property type="molecule type" value="Genomic_DNA"/>
</dbReference>
<feature type="region of interest" description="Disordered" evidence="2">
    <location>
        <begin position="69"/>
        <end position="88"/>
    </location>
</feature>
<sequence>MSNNKPLKADAEVMDYIEIANGLFNRVLNELERQLRASEERMSEGECGLAKTSTELRKALQTVFDERKRLEQTSKTAGQGAAGTSLNLAQARDEIGRRLACLRDVRRARGLPEQPD</sequence>
<protein>
    <submittedName>
        <fullName evidence="3">Permease</fullName>
    </submittedName>
</protein>
<keyword evidence="1" id="KW-0175">Coiled coil</keyword>
<evidence type="ECO:0000256" key="2">
    <source>
        <dbReference type="SAM" id="MobiDB-lite"/>
    </source>
</evidence>
<feature type="compositionally biased region" description="Polar residues" evidence="2">
    <location>
        <begin position="73"/>
        <end position="88"/>
    </location>
</feature>
<feature type="coiled-coil region" evidence="1">
    <location>
        <begin position="21"/>
        <end position="48"/>
    </location>
</feature>
<name>A0A9Q9LY86_9RHOB</name>
<proteinExistence type="predicted"/>
<evidence type="ECO:0000313" key="4">
    <source>
        <dbReference type="Proteomes" id="UP001057991"/>
    </source>
</evidence>
<dbReference type="Proteomes" id="UP001057991">
    <property type="component" value="Chromosome"/>
</dbReference>
<organism evidence="3 4">
    <name type="scientific">Aliiroseovarius crassostreae</name>
    <dbReference type="NCBI Taxonomy" id="154981"/>
    <lineage>
        <taxon>Bacteria</taxon>
        <taxon>Pseudomonadati</taxon>
        <taxon>Pseudomonadota</taxon>
        <taxon>Alphaproteobacteria</taxon>
        <taxon>Rhodobacterales</taxon>
        <taxon>Paracoccaceae</taxon>
        <taxon>Aliiroseovarius</taxon>
    </lineage>
</organism>
<evidence type="ECO:0000313" key="3">
    <source>
        <dbReference type="EMBL" id="UWP96362.1"/>
    </source>
</evidence>
<accession>A0A9Q9LY86</accession>
<evidence type="ECO:0000256" key="1">
    <source>
        <dbReference type="SAM" id="Coils"/>
    </source>
</evidence>